<evidence type="ECO:0000256" key="1">
    <source>
        <dbReference type="ARBA" id="ARBA00011073"/>
    </source>
</evidence>
<organism evidence="6 7">
    <name type="scientific">Danxiaibacter flavus</name>
    <dbReference type="NCBI Taxonomy" id="3049108"/>
    <lineage>
        <taxon>Bacteria</taxon>
        <taxon>Pseudomonadati</taxon>
        <taxon>Bacteroidota</taxon>
        <taxon>Chitinophagia</taxon>
        <taxon>Chitinophagales</taxon>
        <taxon>Chitinophagaceae</taxon>
        <taxon>Danxiaibacter</taxon>
    </lineage>
</organism>
<dbReference type="InterPro" id="IPR050131">
    <property type="entry name" value="Peptidase_S8_subtilisin-like"/>
</dbReference>
<keyword evidence="7" id="KW-1185">Reference proteome</keyword>
<comment type="caution">
    <text evidence="6">The sequence shown here is derived from an EMBL/GenBank/DDBJ whole genome shotgun (WGS) entry which is preliminary data.</text>
</comment>
<evidence type="ECO:0000256" key="3">
    <source>
        <dbReference type="ARBA" id="ARBA00022801"/>
    </source>
</evidence>
<dbReference type="InterPro" id="IPR000209">
    <property type="entry name" value="Peptidase_S8/S53_dom"/>
</dbReference>
<evidence type="ECO:0000259" key="5">
    <source>
        <dbReference type="Pfam" id="PF00082"/>
    </source>
</evidence>
<dbReference type="EMBL" id="JAULBC010000003">
    <property type="protein sequence ID" value="MEX6688127.1"/>
    <property type="molecule type" value="Genomic_DNA"/>
</dbReference>
<comment type="similarity">
    <text evidence="1">Belongs to the peptidase S8 family.</text>
</comment>
<evidence type="ECO:0000313" key="6">
    <source>
        <dbReference type="EMBL" id="MEX6688127.1"/>
    </source>
</evidence>
<evidence type="ECO:0000256" key="4">
    <source>
        <dbReference type="ARBA" id="ARBA00022825"/>
    </source>
</evidence>
<keyword evidence="3" id="KW-0378">Hydrolase</keyword>
<keyword evidence="4" id="KW-0720">Serine protease</keyword>
<dbReference type="PANTHER" id="PTHR43806">
    <property type="entry name" value="PEPTIDASE S8"/>
    <property type="match status" value="1"/>
</dbReference>
<dbReference type="PANTHER" id="PTHR43806:SF11">
    <property type="entry name" value="CEREVISIN-RELATED"/>
    <property type="match status" value="1"/>
</dbReference>
<accession>A0ABV3ZE23</accession>
<sequence length="475" mass="52309">MNDTLKNCWSDLKFFLAIALLAATLIVPACKCHHKRDYPKNAVSYEVLLKNRNYDTNQVIIWLKPGISKDSLNRWLKTFDSTGKIADTVFCKGCDGSLLLLKGTGALTLIQSARGGNQSSASSKPSGDNGPFYYSANFPVSFNDTMQQQEKREVGLVYTEPVKSPVVVAVFDTGVKKDSLQSNVFFQSNVTSCLGTEANSGWNFTRNNNDWNDDYPNIHGTLVSKYIVDQVRQYGLNNVKILPVKTHDAAGNGNLFSVLCGFAYAKERGAKIINASFGYYAPKYYMDVTGQIIPDSSAFLLKAYINEYLTKNKILLVTAAGNIDFSGYESKIYPTTNALALRNLDSICFYPASLAGELNNVIAATTVMNGNVSANQNFSNKIVDVGVNGDLSFGTNFYFYNPFVPFLTETGSSFAAPIVTGKICANYDRILPVLNSTNFSQTLLFLTLQTPPSVVVIDSRLHNKIRNSIVTNKRK</sequence>
<dbReference type="Proteomes" id="UP001560573">
    <property type="component" value="Unassembled WGS sequence"/>
</dbReference>
<dbReference type="RefSeq" id="WP_369329535.1">
    <property type="nucleotide sequence ID" value="NZ_JAULBC010000003.1"/>
</dbReference>
<dbReference type="Gene3D" id="3.40.50.200">
    <property type="entry name" value="Peptidase S8/S53 domain"/>
    <property type="match status" value="1"/>
</dbReference>
<dbReference type="InterPro" id="IPR036852">
    <property type="entry name" value="Peptidase_S8/S53_dom_sf"/>
</dbReference>
<proteinExistence type="inferred from homology"/>
<dbReference type="Pfam" id="PF00082">
    <property type="entry name" value="Peptidase_S8"/>
    <property type="match status" value="1"/>
</dbReference>
<name>A0ABV3ZE23_9BACT</name>
<evidence type="ECO:0000256" key="2">
    <source>
        <dbReference type="ARBA" id="ARBA00022670"/>
    </source>
</evidence>
<evidence type="ECO:0000313" key="7">
    <source>
        <dbReference type="Proteomes" id="UP001560573"/>
    </source>
</evidence>
<reference evidence="6 7" key="1">
    <citation type="submission" date="2023-07" db="EMBL/GenBank/DDBJ databases">
        <authorList>
            <person name="Lian W.-H."/>
        </authorList>
    </citation>
    <scope>NUCLEOTIDE SEQUENCE [LARGE SCALE GENOMIC DNA]</scope>
    <source>
        <strain evidence="6 7">SYSU DXS3180</strain>
    </source>
</reference>
<feature type="domain" description="Peptidase S8/S53" evidence="5">
    <location>
        <begin position="166"/>
        <end position="423"/>
    </location>
</feature>
<protein>
    <submittedName>
        <fullName evidence="6">S8 family serine peptidase</fullName>
    </submittedName>
</protein>
<dbReference type="SUPFAM" id="SSF52743">
    <property type="entry name" value="Subtilisin-like"/>
    <property type="match status" value="1"/>
</dbReference>
<keyword evidence="2" id="KW-0645">Protease</keyword>
<gene>
    <name evidence="6" type="ORF">QTN47_11510</name>
</gene>